<gene>
    <name evidence="9" type="primary">Dgri\GH20220</name>
    <name evidence="9" type="ORF">Dgri_GH20220</name>
</gene>
<evidence type="ECO:0000256" key="7">
    <source>
        <dbReference type="ARBA" id="ARBA00023157"/>
    </source>
</evidence>
<evidence type="ECO:0000256" key="6">
    <source>
        <dbReference type="ARBA" id="ARBA00022859"/>
    </source>
</evidence>
<evidence type="ECO:0000256" key="4">
    <source>
        <dbReference type="ARBA" id="ARBA00022588"/>
    </source>
</evidence>
<evidence type="ECO:0000256" key="3">
    <source>
        <dbReference type="ARBA" id="ARBA00022525"/>
    </source>
</evidence>
<dbReference type="HOGENOM" id="CLU_204809_0_0_1"/>
<keyword evidence="5 8" id="KW-0732">Signal</keyword>
<evidence type="ECO:0000256" key="1">
    <source>
        <dbReference type="ARBA" id="ARBA00004613"/>
    </source>
</evidence>
<dbReference type="PhylomeDB" id="B4J5S5"/>
<dbReference type="Pfam" id="PF08194">
    <property type="entry name" value="DIM"/>
    <property type="match status" value="1"/>
</dbReference>
<accession>B4J5S5</accession>
<keyword evidence="4" id="KW-0399">Innate immunity</keyword>
<dbReference type="EMBL" id="CH916367">
    <property type="protein sequence ID" value="EDW01851.1"/>
    <property type="molecule type" value="Genomic_DNA"/>
</dbReference>
<evidence type="ECO:0000313" key="10">
    <source>
        <dbReference type="Proteomes" id="UP000001070"/>
    </source>
</evidence>
<dbReference type="KEGG" id="dgr:6559728"/>
<reference evidence="9 10" key="1">
    <citation type="journal article" date="2007" name="Nature">
        <title>Evolution of genes and genomes on the Drosophila phylogeny.</title>
        <authorList>
            <consortium name="Drosophila 12 Genomes Consortium"/>
            <person name="Clark A.G."/>
            <person name="Eisen M.B."/>
            <person name="Smith D.R."/>
            <person name="Bergman C.M."/>
            <person name="Oliver B."/>
            <person name="Markow T.A."/>
            <person name="Kaufman T.C."/>
            <person name="Kellis M."/>
            <person name="Gelbart W."/>
            <person name="Iyer V.N."/>
            <person name="Pollard D.A."/>
            <person name="Sackton T.B."/>
            <person name="Larracuente A.M."/>
            <person name="Singh N.D."/>
            <person name="Abad J.P."/>
            <person name="Abt D.N."/>
            <person name="Adryan B."/>
            <person name="Aguade M."/>
            <person name="Akashi H."/>
            <person name="Anderson W.W."/>
            <person name="Aquadro C.F."/>
            <person name="Ardell D.H."/>
            <person name="Arguello R."/>
            <person name="Artieri C.G."/>
            <person name="Barbash D.A."/>
            <person name="Barker D."/>
            <person name="Barsanti P."/>
            <person name="Batterham P."/>
            <person name="Batzoglou S."/>
            <person name="Begun D."/>
            <person name="Bhutkar A."/>
            <person name="Blanco E."/>
            <person name="Bosak S.A."/>
            <person name="Bradley R.K."/>
            <person name="Brand A.D."/>
            <person name="Brent M.R."/>
            <person name="Brooks A.N."/>
            <person name="Brown R.H."/>
            <person name="Butlin R.K."/>
            <person name="Caggese C."/>
            <person name="Calvi B.R."/>
            <person name="Bernardo de Carvalho A."/>
            <person name="Caspi A."/>
            <person name="Castrezana S."/>
            <person name="Celniker S.E."/>
            <person name="Chang J.L."/>
            <person name="Chapple C."/>
            <person name="Chatterji S."/>
            <person name="Chinwalla A."/>
            <person name="Civetta A."/>
            <person name="Clifton S.W."/>
            <person name="Comeron J.M."/>
            <person name="Costello J.C."/>
            <person name="Coyne J.A."/>
            <person name="Daub J."/>
            <person name="David R.G."/>
            <person name="Delcher A.L."/>
            <person name="Delehaunty K."/>
            <person name="Do C.B."/>
            <person name="Ebling H."/>
            <person name="Edwards K."/>
            <person name="Eickbush T."/>
            <person name="Evans J.D."/>
            <person name="Filipski A."/>
            <person name="Findeiss S."/>
            <person name="Freyhult E."/>
            <person name="Fulton L."/>
            <person name="Fulton R."/>
            <person name="Garcia A.C."/>
            <person name="Gardiner A."/>
            <person name="Garfield D.A."/>
            <person name="Garvin B.E."/>
            <person name="Gibson G."/>
            <person name="Gilbert D."/>
            <person name="Gnerre S."/>
            <person name="Godfrey J."/>
            <person name="Good R."/>
            <person name="Gotea V."/>
            <person name="Gravely B."/>
            <person name="Greenberg A.J."/>
            <person name="Griffiths-Jones S."/>
            <person name="Gross S."/>
            <person name="Guigo R."/>
            <person name="Gustafson E.A."/>
            <person name="Haerty W."/>
            <person name="Hahn M.W."/>
            <person name="Halligan D.L."/>
            <person name="Halpern A.L."/>
            <person name="Halter G.M."/>
            <person name="Han M.V."/>
            <person name="Heger A."/>
            <person name="Hillier L."/>
            <person name="Hinrichs A.S."/>
            <person name="Holmes I."/>
            <person name="Hoskins R.A."/>
            <person name="Hubisz M.J."/>
            <person name="Hultmark D."/>
            <person name="Huntley M.A."/>
            <person name="Jaffe D.B."/>
            <person name="Jagadeeshan S."/>
            <person name="Jeck W.R."/>
            <person name="Johnson J."/>
            <person name="Jones C.D."/>
            <person name="Jordan W.C."/>
            <person name="Karpen G.H."/>
            <person name="Kataoka E."/>
            <person name="Keightley P.D."/>
            <person name="Kheradpour P."/>
            <person name="Kirkness E.F."/>
            <person name="Koerich L.B."/>
            <person name="Kristiansen K."/>
            <person name="Kudrna D."/>
            <person name="Kulathinal R.J."/>
            <person name="Kumar S."/>
            <person name="Kwok R."/>
            <person name="Lander E."/>
            <person name="Langley C.H."/>
            <person name="Lapoint R."/>
            <person name="Lazzaro B.P."/>
            <person name="Lee S.J."/>
            <person name="Levesque L."/>
            <person name="Li R."/>
            <person name="Lin C.F."/>
            <person name="Lin M.F."/>
            <person name="Lindblad-Toh K."/>
            <person name="Llopart A."/>
            <person name="Long M."/>
            <person name="Low L."/>
            <person name="Lozovsky E."/>
            <person name="Lu J."/>
            <person name="Luo M."/>
            <person name="Machado C.A."/>
            <person name="Makalowski W."/>
            <person name="Marzo M."/>
            <person name="Matsuda M."/>
            <person name="Matzkin L."/>
            <person name="McAllister B."/>
            <person name="McBride C.S."/>
            <person name="McKernan B."/>
            <person name="McKernan K."/>
            <person name="Mendez-Lago M."/>
            <person name="Minx P."/>
            <person name="Mollenhauer M.U."/>
            <person name="Montooth K."/>
            <person name="Mount S.M."/>
            <person name="Mu X."/>
            <person name="Myers E."/>
            <person name="Negre B."/>
            <person name="Newfeld S."/>
            <person name="Nielsen R."/>
            <person name="Noor M.A."/>
            <person name="O'Grady P."/>
            <person name="Pachter L."/>
            <person name="Papaceit M."/>
            <person name="Parisi M.J."/>
            <person name="Parisi M."/>
            <person name="Parts L."/>
            <person name="Pedersen J.S."/>
            <person name="Pesole G."/>
            <person name="Phillippy A.M."/>
            <person name="Ponting C.P."/>
            <person name="Pop M."/>
            <person name="Porcelli D."/>
            <person name="Powell J.R."/>
            <person name="Prohaska S."/>
            <person name="Pruitt K."/>
            <person name="Puig M."/>
            <person name="Quesneville H."/>
            <person name="Ram K.R."/>
            <person name="Rand D."/>
            <person name="Rasmussen M.D."/>
            <person name="Reed L.K."/>
            <person name="Reenan R."/>
            <person name="Reily A."/>
            <person name="Remington K.A."/>
            <person name="Rieger T.T."/>
            <person name="Ritchie M.G."/>
            <person name="Robin C."/>
            <person name="Rogers Y.H."/>
            <person name="Rohde C."/>
            <person name="Rozas J."/>
            <person name="Rubenfield M.J."/>
            <person name="Ruiz A."/>
            <person name="Russo S."/>
            <person name="Salzberg S.L."/>
            <person name="Sanchez-Gracia A."/>
            <person name="Saranga D.J."/>
            <person name="Sato H."/>
            <person name="Schaeffer S.W."/>
            <person name="Schatz M.C."/>
            <person name="Schlenke T."/>
            <person name="Schwartz R."/>
            <person name="Segarra C."/>
            <person name="Singh R.S."/>
            <person name="Sirot L."/>
            <person name="Sirota M."/>
            <person name="Sisneros N.B."/>
            <person name="Smith C.D."/>
            <person name="Smith T.F."/>
            <person name="Spieth J."/>
            <person name="Stage D.E."/>
            <person name="Stark A."/>
            <person name="Stephan W."/>
            <person name="Strausberg R.L."/>
            <person name="Strempel S."/>
            <person name="Sturgill D."/>
            <person name="Sutton G."/>
            <person name="Sutton G.G."/>
            <person name="Tao W."/>
            <person name="Teichmann S."/>
            <person name="Tobari Y.N."/>
            <person name="Tomimura Y."/>
            <person name="Tsolas J.M."/>
            <person name="Valente V.L."/>
            <person name="Venter E."/>
            <person name="Venter J.C."/>
            <person name="Vicario S."/>
            <person name="Vieira F.G."/>
            <person name="Vilella A.J."/>
            <person name="Villasante A."/>
            <person name="Walenz B."/>
            <person name="Wang J."/>
            <person name="Wasserman M."/>
            <person name="Watts T."/>
            <person name="Wilson D."/>
            <person name="Wilson R.K."/>
            <person name="Wing R.A."/>
            <person name="Wolfner M.F."/>
            <person name="Wong A."/>
            <person name="Wong G.K."/>
            <person name="Wu C.I."/>
            <person name="Wu G."/>
            <person name="Yamamoto D."/>
            <person name="Yang H.P."/>
            <person name="Yang S.P."/>
            <person name="Yorke J.A."/>
            <person name="Yoshida K."/>
            <person name="Zdobnov E."/>
            <person name="Zhang P."/>
            <person name="Zhang Y."/>
            <person name="Zimin A.V."/>
            <person name="Baldwin J."/>
            <person name="Abdouelleil A."/>
            <person name="Abdulkadir J."/>
            <person name="Abebe A."/>
            <person name="Abera B."/>
            <person name="Abreu J."/>
            <person name="Acer S.C."/>
            <person name="Aftuck L."/>
            <person name="Alexander A."/>
            <person name="An P."/>
            <person name="Anderson E."/>
            <person name="Anderson S."/>
            <person name="Arachi H."/>
            <person name="Azer M."/>
            <person name="Bachantsang P."/>
            <person name="Barry A."/>
            <person name="Bayul T."/>
            <person name="Berlin A."/>
            <person name="Bessette D."/>
            <person name="Bloom T."/>
            <person name="Blye J."/>
            <person name="Boguslavskiy L."/>
            <person name="Bonnet C."/>
            <person name="Boukhgalter B."/>
            <person name="Bourzgui I."/>
            <person name="Brown A."/>
            <person name="Cahill P."/>
            <person name="Channer S."/>
            <person name="Cheshatsang Y."/>
            <person name="Chuda L."/>
            <person name="Citroen M."/>
            <person name="Collymore A."/>
            <person name="Cooke P."/>
            <person name="Costello M."/>
            <person name="D'Aco K."/>
            <person name="Daza R."/>
            <person name="De Haan G."/>
            <person name="DeGray S."/>
            <person name="DeMaso C."/>
            <person name="Dhargay N."/>
            <person name="Dooley K."/>
            <person name="Dooley E."/>
            <person name="Doricent M."/>
            <person name="Dorje P."/>
            <person name="Dorjee K."/>
            <person name="Dupes A."/>
            <person name="Elong R."/>
            <person name="Falk J."/>
            <person name="Farina A."/>
            <person name="Faro S."/>
            <person name="Ferguson D."/>
            <person name="Fisher S."/>
            <person name="Foley C.D."/>
            <person name="Franke A."/>
            <person name="Friedrich D."/>
            <person name="Gadbois L."/>
            <person name="Gearin G."/>
            <person name="Gearin C.R."/>
            <person name="Giannoukos G."/>
            <person name="Goode T."/>
            <person name="Graham J."/>
            <person name="Grandbois E."/>
            <person name="Grewal S."/>
            <person name="Gyaltsen K."/>
            <person name="Hafez N."/>
            <person name="Hagos B."/>
            <person name="Hall J."/>
            <person name="Henson C."/>
            <person name="Hollinger A."/>
            <person name="Honan T."/>
            <person name="Huard M.D."/>
            <person name="Hughes L."/>
            <person name="Hurhula B."/>
            <person name="Husby M.E."/>
            <person name="Kamat A."/>
            <person name="Kanga B."/>
            <person name="Kashin S."/>
            <person name="Khazanovich D."/>
            <person name="Kisner P."/>
            <person name="Lance K."/>
            <person name="Lara M."/>
            <person name="Lee W."/>
            <person name="Lennon N."/>
            <person name="Letendre F."/>
            <person name="LeVine R."/>
            <person name="Lipovsky A."/>
            <person name="Liu X."/>
            <person name="Liu J."/>
            <person name="Liu S."/>
            <person name="Lokyitsang T."/>
            <person name="Lokyitsang Y."/>
            <person name="Lubonja R."/>
            <person name="Lui A."/>
            <person name="MacDonald P."/>
            <person name="Magnisalis V."/>
            <person name="Maru K."/>
            <person name="Matthews C."/>
            <person name="McCusker W."/>
            <person name="McDonough S."/>
            <person name="Mehta T."/>
            <person name="Meldrim J."/>
            <person name="Meneus L."/>
            <person name="Mihai O."/>
            <person name="Mihalev A."/>
            <person name="Mihova T."/>
            <person name="Mittelman R."/>
            <person name="Mlenga V."/>
            <person name="Montmayeur A."/>
            <person name="Mulrain L."/>
            <person name="Navidi A."/>
            <person name="Naylor J."/>
            <person name="Negash T."/>
            <person name="Nguyen T."/>
            <person name="Nguyen N."/>
            <person name="Nicol R."/>
            <person name="Norbu C."/>
            <person name="Norbu N."/>
            <person name="Novod N."/>
            <person name="O'Neill B."/>
            <person name="Osman S."/>
            <person name="Markiewicz E."/>
            <person name="Oyono O.L."/>
            <person name="Patti C."/>
            <person name="Phunkhang P."/>
            <person name="Pierre F."/>
            <person name="Priest M."/>
            <person name="Raghuraman S."/>
            <person name="Rege F."/>
            <person name="Reyes R."/>
            <person name="Rise C."/>
            <person name="Rogov P."/>
            <person name="Ross K."/>
            <person name="Ryan E."/>
            <person name="Settipalli S."/>
            <person name="Shea T."/>
            <person name="Sherpa N."/>
            <person name="Shi L."/>
            <person name="Shih D."/>
            <person name="Sparrow T."/>
            <person name="Spaulding J."/>
            <person name="Stalker J."/>
            <person name="Stange-Thomann N."/>
            <person name="Stavropoulos S."/>
            <person name="Stone C."/>
            <person name="Strader C."/>
            <person name="Tesfaye S."/>
            <person name="Thomson T."/>
            <person name="Thoulutsang Y."/>
            <person name="Thoulutsang D."/>
            <person name="Topham K."/>
            <person name="Topping I."/>
            <person name="Tsamla T."/>
            <person name="Vassiliev H."/>
            <person name="Vo A."/>
            <person name="Wangchuk T."/>
            <person name="Wangdi T."/>
            <person name="Weiand M."/>
            <person name="Wilkinson J."/>
            <person name="Wilson A."/>
            <person name="Yadav S."/>
            <person name="Young G."/>
            <person name="Yu Q."/>
            <person name="Zembek L."/>
            <person name="Zhong D."/>
            <person name="Zimmer A."/>
            <person name="Zwirko Z."/>
            <person name="Jaffe D.B."/>
            <person name="Alvarez P."/>
            <person name="Brockman W."/>
            <person name="Butler J."/>
            <person name="Chin C."/>
            <person name="Gnerre S."/>
            <person name="Grabherr M."/>
            <person name="Kleber M."/>
            <person name="Mauceli E."/>
            <person name="MacCallum I."/>
        </authorList>
    </citation>
    <scope>NUCLEOTIDE SEQUENCE [LARGE SCALE GENOMIC DNA]</scope>
    <source>
        <strain evidence="10">Tucson 15287-2541.00</strain>
    </source>
</reference>
<name>B4J5S5_DROGR</name>
<dbReference type="InParanoid" id="B4J5S5"/>
<keyword evidence="3" id="KW-0964">Secreted</keyword>
<keyword evidence="7" id="KW-1015">Disulfide bond</keyword>
<evidence type="ECO:0000256" key="5">
    <source>
        <dbReference type="ARBA" id="ARBA00022729"/>
    </source>
</evidence>
<evidence type="ECO:0000256" key="8">
    <source>
        <dbReference type="SAM" id="SignalP"/>
    </source>
</evidence>
<dbReference type="GO" id="GO:0005576">
    <property type="term" value="C:extracellular region"/>
    <property type="evidence" value="ECO:0007669"/>
    <property type="project" value="UniProtKB-SubCell"/>
</dbReference>
<proteinExistence type="inferred from homology"/>
<protein>
    <submittedName>
        <fullName evidence="9">GH20220</fullName>
    </submittedName>
</protein>
<dbReference type="InterPro" id="IPR013172">
    <property type="entry name" value="Bomanin"/>
</dbReference>
<evidence type="ECO:0000256" key="2">
    <source>
        <dbReference type="ARBA" id="ARBA00005379"/>
    </source>
</evidence>
<organism evidence="10">
    <name type="scientific">Drosophila grimshawi</name>
    <name type="common">Hawaiian fruit fly</name>
    <name type="synonym">Idiomyia grimshawi</name>
    <dbReference type="NCBI Taxonomy" id="7222"/>
    <lineage>
        <taxon>Eukaryota</taxon>
        <taxon>Metazoa</taxon>
        <taxon>Ecdysozoa</taxon>
        <taxon>Arthropoda</taxon>
        <taxon>Hexapoda</taxon>
        <taxon>Insecta</taxon>
        <taxon>Pterygota</taxon>
        <taxon>Neoptera</taxon>
        <taxon>Endopterygota</taxon>
        <taxon>Diptera</taxon>
        <taxon>Brachycera</taxon>
        <taxon>Muscomorpha</taxon>
        <taxon>Ephydroidea</taxon>
        <taxon>Drosophilidae</taxon>
        <taxon>Drosophila</taxon>
        <taxon>Hawaiian Drosophila</taxon>
    </lineage>
</organism>
<comment type="similarity">
    <text evidence="2">Belongs to the bomanin family.</text>
</comment>
<comment type="subcellular location">
    <subcellularLocation>
        <location evidence="1">Secreted</location>
    </subcellularLocation>
</comment>
<keyword evidence="6" id="KW-0391">Immunity</keyword>
<keyword evidence="10" id="KW-1185">Reference proteome</keyword>
<feature type="signal peptide" evidence="8">
    <location>
        <begin position="1"/>
        <end position="18"/>
    </location>
</feature>
<evidence type="ECO:0000313" key="9">
    <source>
        <dbReference type="EMBL" id="EDW01851.1"/>
    </source>
</evidence>
<feature type="chain" id="PRO_5002808182" evidence="8">
    <location>
        <begin position="19"/>
        <end position="39"/>
    </location>
</feature>
<dbReference type="GO" id="GO:0045087">
    <property type="term" value="P:innate immune response"/>
    <property type="evidence" value="ECO:0007669"/>
    <property type="project" value="UniProtKB-KW"/>
</dbReference>
<dbReference type="Proteomes" id="UP000001070">
    <property type="component" value="Unassembled WGS sequence"/>
</dbReference>
<dbReference type="OrthoDB" id="7809842at2759"/>
<sequence>MKWISIAFIVGLLALASANPLPDNVIINGNCDKCNVRAD</sequence>
<dbReference type="AlphaFoldDB" id="B4J5S5"/>